<dbReference type="GO" id="GO:0006006">
    <property type="term" value="P:glucose metabolic process"/>
    <property type="evidence" value="ECO:0007669"/>
    <property type="project" value="TreeGrafter"/>
</dbReference>
<keyword evidence="6" id="KW-0324">Glycolysis</keyword>
<dbReference type="Pfam" id="PF00349">
    <property type="entry name" value="Hexokinase_1"/>
    <property type="match status" value="1"/>
</dbReference>
<dbReference type="CDD" id="cd24000">
    <property type="entry name" value="ASKHA_NBD_HK"/>
    <property type="match status" value="1"/>
</dbReference>
<evidence type="ECO:0000256" key="5">
    <source>
        <dbReference type="ARBA" id="ARBA00022840"/>
    </source>
</evidence>
<dbReference type="GO" id="GO:0001678">
    <property type="term" value="P:intracellular glucose homeostasis"/>
    <property type="evidence" value="ECO:0007669"/>
    <property type="project" value="InterPro"/>
</dbReference>
<gene>
    <name evidence="9" type="ORF">TPAR_04634</name>
</gene>
<dbReference type="FunFam" id="3.40.367.20:FF:000011">
    <property type="entry name" value="Phosphotransferase"/>
    <property type="match status" value="1"/>
</dbReference>
<dbReference type="InterPro" id="IPR022673">
    <property type="entry name" value="Hexokinase_C"/>
</dbReference>
<feature type="domain" description="Hexokinase C-terminal" evidence="8">
    <location>
        <begin position="270"/>
        <end position="538"/>
    </location>
</feature>
<accession>A0A2S4KYD6</accession>
<keyword evidence="5 6" id="KW-0067">ATP-binding</keyword>
<dbReference type="GO" id="GO:0005536">
    <property type="term" value="F:D-glucose binding"/>
    <property type="evidence" value="ECO:0007669"/>
    <property type="project" value="InterPro"/>
</dbReference>
<keyword evidence="4 6" id="KW-0418">Kinase</keyword>
<sequence length="543" mass="59122">MLSLVSAMSTFRNAFVAALVKSLLRGKSLIQAILAYWVAPLTANGTASKRKELPKSLQEFLKEAEAALLGPVSGDGLLELSAGLKTQFFERLQTDMECMLPSYSHQLPTGCECGQYLALDVGGSTLRVALVELRGREAEEGKQSEIVSMRNFRIGKDIKDLEGMAFFDWMGQRIQETLSAGLSREHSVEKPLPLALAWSFPIEQTSLGGGKLLRMGKAFLADKALLGEDLGQIVKQACKNQGLNVELRAILNDSSACLLSRAYSYTSTRFGLILGTGVNMAAYLPVMAIGRSKFGIRPDGWFSQASHVIVNTELGMFGHDILPMTRWDHMLTRTHPRPDFQPLEHLVSGMYLGEIARLALVEAIETTGMLCGVVPPSLKAQYSLGTDTISMIESDTTPELTEAVKLFSERHPSPHTPTTSDLLAIKAIASFVSVRSSALVATCVFTLWDCRLEAEQAYISTLPESSPERQKAEADMRLETTTVAFNGSVIENYPGYLKSCQRYVNELVDGKGLAEPRSINLVPAKESSLMGAAVALACVEGDD</sequence>
<organism evidence="9 10">
    <name type="scientific">Tolypocladium paradoxum</name>
    <dbReference type="NCBI Taxonomy" id="94208"/>
    <lineage>
        <taxon>Eukaryota</taxon>
        <taxon>Fungi</taxon>
        <taxon>Dikarya</taxon>
        <taxon>Ascomycota</taxon>
        <taxon>Pezizomycotina</taxon>
        <taxon>Sordariomycetes</taxon>
        <taxon>Hypocreomycetidae</taxon>
        <taxon>Hypocreales</taxon>
        <taxon>Ophiocordycipitaceae</taxon>
        <taxon>Tolypocladium</taxon>
    </lineage>
</organism>
<keyword evidence="3 6" id="KW-0547">Nucleotide-binding</keyword>
<dbReference type="UniPathway" id="UPA00109">
    <property type="reaction ID" value="UER00180"/>
</dbReference>
<comment type="caution">
    <text evidence="9">The sequence shown here is derived from an EMBL/GenBank/DDBJ whole genome shotgun (WGS) entry which is preliminary data.</text>
</comment>
<dbReference type="STRING" id="94208.A0A2S4KYD6"/>
<comment type="similarity">
    <text evidence="1 6">Belongs to the hexokinase family.</text>
</comment>
<reference evidence="9 10" key="1">
    <citation type="submission" date="2018-01" db="EMBL/GenBank/DDBJ databases">
        <title>Harnessing the power of phylogenomics to disentangle the directionality and signatures of interkingdom host jumping in the parasitic fungal genus Tolypocladium.</title>
        <authorList>
            <person name="Quandt C.A."/>
            <person name="Patterson W."/>
            <person name="Spatafora J.W."/>
        </authorList>
    </citation>
    <scope>NUCLEOTIDE SEQUENCE [LARGE SCALE GENOMIC DNA]</scope>
    <source>
        <strain evidence="9 10">NRBC 100945</strain>
    </source>
</reference>
<name>A0A2S4KYD6_9HYPO</name>
<dbReference type="Gene3D" id="3.40.367.20">
    <property type="match status" value="1"/>
</dbReference>
<keyword evidence="2 6" id="KW-0808">Transferase</keyword>
<evidence type="ECO:0000313" key="9">
    <source>
        <dbReference type="EMBL" id="POR35196.1"/>
    </source>
</evidence>
<dbReference type="Gene3D" id="3.30.420.40">
    <property type="match status" value="1"/>
</dbReference>
<dbReference type="EC" id="2.7.1.-" evidence="6"/>
<dbReference type="InterPro" id="IPR001312">
    <property type="entry name" value="Hexokinase"/>
</dbReference>
<protein>
    <recommendedName>
        <fullName evidence="6">Phosphotransferase</fullName>
        <ecNumber evidence="6">2.7.1.-</ecNumber>
    </recommendedName>
</protein>
<dbReference type="OrthoDB" id="419537at2759"/>
<dbReference type="AlphaFoldDB" id="A0A2S4KYD6"/>
<keyword evidence="10" id="KW-1185">Reference proteome</keyword>
<dbReference type="Pfam" id="PF03727">
    <property type="entry name" value="Hexokinase_2"/>
    <property type="match status" value="1"/>
</dbReference>
<dbReference type="GO" id="GO:0005739">
    <property type="term" value="C:mitochondrion"/>
    <property type="evidence" value="ECO:0007669"/>
    <property type="project" value="TreeGrafter"/>
</dbReference>
<feature type="domain" description="Hexokinase N-terminal" evidence="7">
    <location>
        <begin position="73"/>
        <end position="263"/>
    </location>
</feature>
<dbReference type="PROSITE" id="PS51748">
    <property type="entry name" value="HEXOKINASE_2"/>
    <property type="match status" value="1"/>
</dbReference>
<dbReference type="PANTHER" id="PTHR19443">
    <property type="entry name" value="HEXOKINASE"/>
    <property type="match status" value="1"/>
</dbReference>
<evidence type="ECO:0000313" key="10">
    <source>
        <dbReference type="Proteomes" id="UP000237481"/>
    </source>
</evidence>
<dbReference type="GO" id="GO:0019158">
    <property type="term" value="F:mannokinase activity"/>
    <property type="evidence" value="ECO:0007669"/>
    <property type="project" value="TreeGrafter"/>
</dbReference>
<evidence type="ECO:0000256" key="3">
    <source>
        <dbReference type="ARBA" id="ARBA00022741"/>
    </source>
</evidence>
<dbReference type="GO" id="GO:0005829">
    <property type="term" value="C:cytosol"/>
    <property type="evidence" value="ECO:0007669"/>
    <property type="project" value="TreeGrafter"/>
</dbReference>
<dbReference type="InterPro" id="IPR043129">
    <property type="entry name" value="ATPase_NBD"/>
</dbReference>
<evidence type="ECO:0000259" key="7">
    <source>
        <dbReference type="Pfam" id="PF00349"/>
    </source>
</evidence>
<dbReference type="SUPFAM" id="SSF53067">
    <property type="entry name" value="Actin-like ATPase domain"/>
    <property type="match status" value="2"/>
</dbReference>
<evidence type="ECO:0000256" key="1">
    <source>
        <dbReference type="ARBA" id="ARBA00009225"/>
    </source>
</evidence>
<proteinExistence type="inferred from homology"/>
<dbReference type="EMBL" id="PKSG01000464">
    <property type="protein sequence ID" value="POR35196.1"/>
    <property type="molecule type" value="Genomic_DNA"/>
</dbReference>
<dbReference type="Proteomes" id="UP000237481">
    <property type="component" value="Unassembled WGS sequence"/>
</dbReference>
<dbReference type="PANTHER" id="PTHR19443:SF24">
    <property type="entry name" value="PHOSPHOTRANSFERASE"/>
    <property type="match status" value="1"/>
</dbReference>
<dbReference type="GO" id="GO:0006096">
    <property type="term" value="P:glycolytic process"/>
    <property type="evidence" value="ECO:0007669"/>
    <property type="project" value="UniProtKB-UniPathway"/>
</dbReference>
<dbReference type="InterPro" id="IPR022672">
    <property type="entry name" value="Hexokinase_N"/>
</dbReference>
<dbReference type="GO" id="GO:0006013">
    <property type="term" value="P:mannose metabolic process"/>
    <property type="evidence" value="ECO:0007669"/>
    <property type="project" value="TreeGrafter"/>
</dbReference>
<dbReference type="GO" id="GO:0008865">
    <property type="term" value="F:fructokinase activity"/>
    <property type="evidence" value="ECO:0007669"/>
    <property type="project" value="TreeGrafter"/>
</dbReference>
<evidence type="ECO:0000259" key="8">
    <source>
        <dbReference type="Pfam" id="PF03727"/>
    </source>
</evidence>
<dbReference type="PRINTS" id="PR00475">
    <property type="entry name" value="HEXOKINASE"/>
</dbReference>
<evidence type="ECO:0000256" key="6">
    <source>
        <dbReference type="RuleBase" id="RU362007"/>
    </source>
</evidence>
<dbReference type="GO" id="GO:0004340">
    <property type="term" value="F:glucokinase activity"/>
    <property type="evidence" value="ECO:0007669"/>
    <property type="project" value="TreeGrafter"/>
</dbReference>
<evidence type="ECO:0000256" key="2">
    <source>
        <dbReference type="ARBA" id="ARBA00022679"/>
    </source>
</evidence>
<dbReference type="GO" id="GO:0005524">
    <property type="term" value="F:ATP binding"/>
    <property type="evidence" value="ECO:0007669"/>
    <property type="project" value="UniProtKB-UniRule"/>
</dbReference>
<evidence type="ECO:0000256" key="4">
    <source>
        <dbReference type="ARBA" id="ARBA00022777"/>
    </source>
</evidence>